<accession>A0A660SFL7</accession>
<dbReference type="Proteomes" id="UP000268469">
    <property type="component" value="Unassembled WGS sequence"/>
</dbReference>
<dbReference type="Pfam" id="PF16656">
    <property type="entry name" value="Pur_ac_phosph_N"/>
    <property type="match status" value="1"/>
</dbReference>
<dbReference type="SUPFAM" id="SSF49363">
    <property type="entry name" value="Purple acid phosphatase, N-terminal domain"/>
    <property type="match status" value="1"/>
</dbReference>
<dbReference type="AlphaFoldDB" id="A0A660SFL7"/>
<protein>
    <recommendedName>
        <fullName evidence="6">T9SS type A sorting domain-containing protein</fullName>
    </recommendedName>
</protein>
<feature type="domain" description="Purple acid phosphatase N-terminal" evidence="3">
    <location>
        <begin position="16"/>
        <end position="80"/>
    </location>
</feature>
<dbReference type="PANTHER" id="PTHR22953:SF153">
    <property type="entry name" value="PURPLE ACID PHOSPHATASE"/>
    <property type="match status" value="1"/>
</dbReference>
<dbReference type="SUPFAM" id="SSF56300">
    <property type="entry name" value="Metallo-dependent phosphatases"/>
    <property type="match status" value="1"/>
</dbReference>
<sequence length="443" mass="50678">MIIFLIFLFSPFNSSPYLTVTGSPQTSIILNWNTETLDSTIVAYGLTPNLEDTFRIPELSYYHHATLTGLLPGASYYYEVVPLKIKGRFHTFPQSCDSFSFCAFGDTRTDSAAHQSVIDRMSQYPFSFLLHSGDLVAYGDNTDDWRTFFNIEDTIIRYITFMPTIGNHESPYWPYDTLFLLPDSEDYYSFQYANCYFINLNTQIDLSGPQKVWLEEELIEANNNPEIDWIFVTLHRPPYSSGNHGSQLDVRSAWCPLFETYNVDIVFGGHDHDYERTVPINGVVYIVTGGGGAPLRDVDSSPWTAHSEKTYHFCYITIKGRKLWLKVIRPDGSICDTLFIDKTVAVKSRVSTNQGMLLLTPNPFSQQLTVIFGVLRPTHIRVLIYDRMGRLVQTLVDKKEDSGINRLIWEGKDELGHSIDSGIYFVVLEHDDRRIIKKVIKAN</sequence>
<feature type="domain" description="Calcineurin-like phosphoesterase" evidence="2">
    <location>
        <begin position="115"/>
        <end position="274"/>
    </location>
</feature>
<dbReference type="EMBL" id="QNBE01000076">
    <property type="protein sequence ID" value="RKX69588.1"/>
    <property type="molecule type" value="Genomic_DNA"/>
</dbReference>
<organism evidence="4 5">
    <name type="scientific">candidate division WOR-3 bacterium</name>
    <dbReference type="NCBI Taxonomy" id="2052148"/>
    <lineage>
        <taxon>Bacteria</taxon>
        <taxon>Bacteria division WOR-3</taxon>
    </lineage>
</organism>
<dbReference type="InterPro" id="IPR029052">
    <property type="entry name" value="Metallo-depent_PP-like"/>
</dbReference>
<proteinExistence type="predicted"/>
<dbReference type="PANTHER" id="PTHR22953">
    <property type="entry name" value="ACID PHOSPHATASE RELATED"/>
    <property type="match status" value="1"/>
</dbReference>
<evidence type="ECO:0000313" key="4">
    <source>
        <dbReference type="EMBL" id="RKX69588.1"/>
    </source>
</evidence>
<keyword evidence="1" id="KW-0732">Signal</keyword>
<evidence type="ECO:0008006" key="6">
    <source>
        <dbReference type="Google" id="ProtNLM"/>
    </source>
</evidence>
<dbReference type="GO" id="GO:0003993">
    <property type="term" value="F:acid phosphatase activity"/>
    <property type="evidence" value="ECO:0007669"/>
    <property type="project" value="InterPro"/>
</dbReference>
<gene>
    <name evidence="4" type="ORF">DRP53_07745</name>
</gene>
<dbReference type="InterPro" id="IPR008963">
    <property type="entry name" value="Purple_acid_Pase-like_N"/>
</dbReference>
<dbReference type="InterPro" id="IPR026444">
    <property type="entry name" value="Secre_tail"/>
</dbReference>
<comment type="caution">
    <text evidence="4">The sequence shown here is derived from an EMBL/GenBank/DDBJ whole genome shotgun (WGS) entry which is preliminary data.</text>
</comment>
<dbReference type="GO" id="GO:0046872">
    <property type="term" value="F:metal ion binding"/>
    <property type="evidence" value="ECO:0007669"/>
    <property type="project" value="InterPro"/>
</dbReference>
<evidence type="ECO:0000259" key="3">
    <source>
        <dbReference type="Pfam" id="PF16656"/>
    </source>
</evidence>
<evidence type="ECO:0000259" key="2">
    <source>
        <dbReference type="Pfam" id="PF00149"/>
    </source>
</evidence>
<evidence type="ECO:0000313" key="5">
    <source>
        <dbReference type="Proteomes" id="UP000268469"/>
    </source>
</evidence>
<dbReference type="InterPro" id="IPR015914">
    <property type="entry name" value="PAPs_N"/>
</dbReference>
<evidence type="ECO:0000256" key="1">
    <source>
        <dbReference type="ARBA" id="ARBA00022729"/>
    </source>
</evidence>
<name>A0A660SFL7_UNCW3</name>
<dbReference type="InterPro" id="IPR004843">
    <property type="entry name" value="Calcineurin-like_PHP"/>
</dbReference>
<dbReference type="Gene3D" id="3.60.21.10">
    <property type="match status" value="1"/>
</dbReference>
<reference evidence="4 5" key="1">
    <citation type="submission" date="2018-06" db="EMBL/GenBank/DDBJ databases">
        <title>Extensive metabolic versatility and redundancy in microbially diverse, dynamic hydrothermal sediments.</title>
        <authorList>
            <person name="Dombrowski N."/>
            <person name="Teske A."/>
            <person name="Baker B.J."/>
        </authorList>
    </citation>
    <scope>NUCLEOTIDE SEQUENCE [LARGE SCALE GENOMIC DNA]</scope>
    <source>
        <strain evidence="4">B36_G15</strain>
    </source>
</reference>
<dbReference type="NCBIfam" id="TIGR04183">
    <property type="entry name" value="Por_Secre_tail"/>
    <property type="match status" value="1"/>
</dbReference>
<dbReference type="Gene3D" id="2.60.40.4070">
    <property type="match status" value="1"/>
</dbReference>
<dbReference type="InterPro" id="IPR039331">
    <property type="entry name" value="PAPs-like"/>
</dbReference>
<dbReference type="Gene3D" id="2.60.40.380">
    <property type="entry name" value="Purple acid phosphatase-like, N-terminal"/>
    <property type="match status" value="1"/>
</dbReference>
<dbReference type="Pfam" id="PF00149">
    <property type="entry name" value="Metallophos"/>
    <property type="match status" value="1"/>
</dbReference>